<sequence>MRNRITEESVVFWNVVDCDHLRRVTISANASSPFLPPSVILPNPNSFQPEKRKSVFLSESCLPVCA</sequence>
<accession>A0ABR4C108</accession>
<name>A0ABR4C108_9HELO</name>
<gene>
    <name evidence="1" type="ORF">VTL71DRAFT_5423</name>
</gene>
<evidence type="ECO:0000313" key="2">
    <source>
        <dbReference type="Proteomes" id="UP001595075"/>
    </source>
</evidence>
<reference evidence="1 2" key="1">
    <citation type="journal article" date="2024" name="Commun. Biol.">
        <title>Comparative genomic analysis of thermophilic fungi reveals convergent evolutionary adaptations and gene losses.</title>
        <authorList>
            <person name="Steindorff A.S."/>
            <person name="Aguilar-Pontes M.V."/>
            <person name="Robinson A.J."/>
            <person name="Andreopoulos B."/>
            <person name="LaButti K."/>
            <person name="Kuo A."/>
            <person name="Mondo S."/>
            <person name="Riley R."/>
            <person name="Otillar R."/>
            <person name="Haridas S."/>
            <person name="Lipzen A."/>
            <person name="Grimwood J."/>
            <person name="Schmutz J."/>
            <person name="Clum A."/>
            <person name="Reid I.D."/>
            <person name="Moisan M.C."/>
            <person name="Butler G."/>
            <person name="Nguyen T.T.M."/>
            <person name="Dewar K."/>
            <person name="Conant G."/>
            <person name="Drula E."/>
            <person name="Henrissat B."/>
            <person name="Hansel C."/>
            <person name="Singer S."/>
            <person name="Hutchinson M.I."/>
            <person name="de Vries R.P."/>
            <person name="Natvig D.O."/>
            <person name="Powell A.J."/>
            <person name="Tsang A."/>
            <person name="Grigoriev I.V."/>
        </authorList>
    </citation>
    <scope>NUCLEOTIDE SEQUENCE [LARGE SCALE GENOMIC DNA]</scope>
    <source>
        <strain evidence="1 2">CBS 494.80</strain>
    </source>
</reference>
<keyword evidence="2" id="KW-1185">Reference proteome</keyword>
<dbReference type="Proteomes" id="UP001595075">
    <property type="component" value="Unassembled WGS sequence"/>
</dbReference>
<protein>
    <submittedName>
        <fullName evidence="1">Uncharacterized protein</fullName>
    </submittedName>
</protein>
<proteinExistence type="predicted"/>
<evidence type="ECO:0000313" key="1">
    <source>
        <dbReference type="EMBL" id="KAL2063618.1"/>
    </source>
</evidence>
<comment type="caution">
    <text evidence="1">The sequence shown here is derived from an EMBL/GenBank/DDBJ whole genome shotgun (WGS) entry which is preliminary data.</text>
</comment>
<organism evidence="1 2">
    <name type="scientific">Oculimacula yallundae</name>
    <dbReference type="NCBI Taxonomy" id="86028"/>
    <lineage>
        <taxon>Eukaryota</taxon>
        <taxon>Fungi</taxon>
        <taxon>Dikarya</taxon>
        <taxon>Ascomycota</taxon>
        <taxon>Pezizomycotina</taxon>
        <taxon>Leotiomycetes</taxon>
        <taxon>Helotiales</taxon>
        <taxon>Ploettnerulaceae</taxon>
        <taxon>Oculimacula</taxon>
    </lineage>
</organism>
<dbReference type="EMBL" id="JAZHXI010000015">
    <property type="protein sequence ID" value="KAL2063618.1"/>
    <property type="molecule type" value="Genomic_DNA"/>
</dbReference>